<reference evidence="7 8" key="1">
    <citation type="journal article" date="2009" name="Stand. Genomic Sci.">
        <title>Complete genome sequence of Pirellula staleyi type strain (ATCC 27377).</title>
        <authorList>
            <person name="Clum A."/>
            <person name="Tindall B.J."/>
            <person name="Sikorski J."/>
            <person name="Ivanova N."/>
            <person name="Mavrommatis K."/>
            <person name="Lucas S."/>
            <person name="Glavina del Rio T."/>
            <person name="Nolan M."/>
            <person name="Chen F."/>
            <person name="Tice H."/>
            <person name="Pitluck S."/>
            <person name="Cheng J.F."/>
            <person name="Chertkov O."/>
            <person name="Brettin T."/>
            <person name="Han C."/>
            <person name="Detter J.C."/>
            <person name="Kuske C."/>
            <person name="Bruce D."/>
            <person name="Goodwin L."/>
            <person name="Ovchinikova G."/>
            <person name="Pati A."/>
            <person name="Mikhailova N."/>
            <person name="Chen A."/>
            <person name="Palaniappan K."/>
            <person name="Land M."/>
            <person name="Hauser L."/>
            <person name="Chang Y.J."/>
            <person name="Jeffries C.D."/>
            <person name="Chain P."/>
            <person name="Rohde M."/>
            <person name="Goker M."/>
            <person name="Bristow J."/>
            <person name="Eisen J.A."/>
            <person name="Markowitz V."/>
            <person name="Hugenholtz P."/>
            <person name="Kyrpides N.C."/>
            <person name="Klenk H.P."/>
            <person name="Lapidus A."/>
        </authorList>
    </citation>
    <scope>NUCLEOTIDE SEQUENCE [LARGE SCALE GENOMIC DNA]</scope>
    <source>
        <strain evidence="8">ATCC 27377 / DSM 6068 / ICPB 4128</strain>
    </source>
</reference>
<organism evidence="7 8">
    <name type="scientific">Pirellula staleyi (strain ATCC 27377 / DSM 6068 / ICPB 4128)</name>
    <name type="common">Pirella staleyi</name>
    <dbReference type="NCBI Taxonomy" id="530564"/>
    <lineage>
        <taxon>Bacteria</taxon>
        <taxon>Pseudomonadati</taxon>
        <taxon>Planctomycetota</taxon>
        <taxon>Planctomycetia</taxon>
        <taxon>Pirellulales</taxon>
        <taxon>Pirellulaceae</taxon>
        <taxon>Pirellula</taxon>
    </lineage>
</organism>
<dbReference type="AlphaFoldDB" id="D2R9D2"/>
<dbReference type="GO" id="GO:0046872">
    <property type="term" value="F:metal ion binding"/>
    <property type="evidence" value="ECO:0007669"/>
    <property type="project" value="UniProtKB-KW"/>
</dbReference>
<accession>D2R9D2</accession>
<keyword evidence="3" id="KW-0560">Oxidoreductase</keyword>
<dbReference type="STRING" id="530564.Psta_3017"/>
<dbReference type="InterPro" id="IPR036188">
    <property type="entry name" value="FAD/NAD-bd_sf"/>
</dbReference>
<dbReference type="Pfam" id="PF24135">
    <property type="entry name" value="DUF7402"/>
    <property type="match status" value="1"/>
</dbReference>
<keyword evidence="4" id="KW-0408">Iron</keyword>
<dbReference type="InterPro" id="IPR008979">
    <property type="entry name" value="Galactose-bd-like_sf"/>
</dbReference>
<dbReference type="GO" id="GO:0051539">
    <property type="term" value="F:4 iron, 4 sulfur cluster binding"/>
    <property type="evidence" value="ECO:0007669"/>
    <property type="project" value="UniProtKB-KW"/>
</dbReference>
<evidence type="ECO:0000256" key="1">
    <source>
        <dbReference type="ARBA" id="ARBA00022485"/>
    </source>
</evidence>
<keyword evidence="1" id="KW-0004">4Fe-4S</keyword>
<dbReference type="InterPro" id="IPR055826">
    <property type="entry name" value="DUF7402"/>
</dbReference>
<keyword evidence="5" id="KW-0411">Iron-sulfur</keyword>
<dbReference type="Gene3D" id="2.60.120.260">
    <property type="entry name" value="Galactose-binding domain-like"/>
    <property type="match status" value="1"/>
</dbReference>
<keyword evidence="2" id="KW-0479">Metal-binding</keyword>
<dbReference type="GO" id="GO:0016491">
    <property type="term" value="F:oxidoreductase activity"/>
    <property type="evidence" value="ECO:0007669"/>
    <property type="project" value="UniProtKB-KW"/>
</dbReference>
<dbReference type="KEGG" id="psl:Psta_3017"/>
<evidence type="ECO:0000313" key="7">
    <source>
        <dbReference type="EMBL" id="ADB17682.1"/>
    </source>
</evidence>
<dbReference type="PANTHER" id="PTHR43498">
    <property type="entry name" value="FERREDOXIN:COB-COM HETERODISULFIDE REDUCTASE SUBUNIT A"/>
    <property type="match status" value="1"/>
</dbReference>
<dbReference type="Pfam" id="PF12831">
    <property type="entry name" value="FAD_oxidored"/>
    <property type="match status" value="1"/>
</dbReference>
<dbReference type="Gene3D" id="3.50.50.60">
    <property type="entry name" value="FAD/NAD(P)-binding domain"/>
    <property type="match status" value="1"/>
</dbReference>
<proteinExistence type="predicted"/>
<dbReference type="PANTHER" id="PTHR43498:SF1">
    <property type="entry name" value="COB--COM HETERODISULFIDE REDUCTASE IRON-SULFUR SUBUNIT A"/>
    <property type="match status" value="1"/>
</dbReference>
<dbReference type="SUPFAM" id="SSF49785">
    <property type="entry name" value="Galactose-binding domain-like"/>
    <property type="match status" value="1"/>
</dbReference>
<evidence type="ECO:0000256" key="4">
    <source>
        <dbReference type="ARBA" id="ARBA00023004"/>
    </source>
</evidence>
<evidence type="ECO:0000313" key="8">
    <source>
        <dbReference type="Proteomes" id="UP000001887"/>
    </source>
</evidence>
<feature type="domain" description="DUF7402" evidence="6">
    <location>
        <begin position="498"/>
        <end position="561"/>
    </location>
</feature>
<evidence type="ECO:0000256" key="3">
    <source>
        <dbReference type="ARBA" id="ARBA00023002"/>
    </source>
</evidence>
<dbReference type="HOGENOM" id="CLU_010695_0_0_0"/>
<name>D2R9D2_PIRSD</name>
<dbReference type="Proteomes" id="UP000001887">
    <property type="component" value="Chromosome"/>
</dbReference>
<dbReference type="InterPro" id="IPR039650">
    <property type="entry name" value="HdrA-like"/>
</dbReference>
<evidence type="ECO:0000259" key="6">
    <source>
        <dbReference type="Pfam" id="PF24135"/>
    </source>
</evidence>
<dbReference type="SUPFAM" id="SSF51905">
    <property type="entry name" value="FAD/NAD(P)-binding domain"/>
    <property type="match status" value="1"/>
</dbReference>
<dbReference type="EMBL" id="CP001848">
    <property type="protein sequence ID" value="ADB17682.1"/>
    <property type="molecule type" value="Genomic_DNA"/>
</dbReference>
<dbReference type="eggNOG" id="COG1053">
    <property type="taxonomic scope" value="Bacteria"/>
</dbReference>
<evidence type="ECO:0000256" key="2">
    <source>
        <dbReference type="ARBA" id="ARBA00022723"/>
    </source>
</evidence>
<evidence type="ECO:0000256" key="5">
    <source>
        <dbReference type="ARBA" id="ARBA00023014"/>
    </source>
</evidence>
<gene>
    <name evidence="7" type="ordered locus">Psta_3017</name>
</gene>
<keyword evidence="8" id="KW-1185">Reference proteome</keyword>
<sequence length="655" mass="72407" precursor="true">MKRRDFLSSVGLSGFAGYSLAVLAEAPSQASAADRTVDEIRAEMRKIAPEAGDRQPATAEPHMTLVKLQCDVFVAGGGLAGVCAAVAAARNGAKVVLVNDRSRLGGNSSSEVKMHVVGANHHKSRPGWREGGLIEEFRLDDAANNPQRSWEMWDLLLYDKCVSEPNLTLLLDSVLYSAEVKENKIVRAMVRCDKTEHIYDITAGIYLDCTGDGRLGLEVGAEFRYGREARLEFGEPLAPEAPDLETLGSSILFTSRKHDRPMPFTPPKWARKVSKEQLLKRPTGSWEYGYWWIEWGGQLSTIQDNERIRFELLSIVMGVWDYIKNSGAHPTSENWAIDWVGMMTGKRESRRFVGDHLMTQFDLMGVNGDFTDAVALGGWPMDDHPPGGFDRADLPPCVQIKTPIYNIPLRSLYSKNITNMMMAGRNASASHVAFTSTRVMATCAVMGQAAGTAAAQAALAKISPRELYENKNELKKLQQTLLRDDQSINNQRNEDPADLARAAKVTASSEIEGYPASAVIDGIVRDFPGGTNHRWSGELLDGRASLELQWDAPQKISRVQLTFDTGFQRELTLSSSNGANNGIIRAPQPETVRDYRLLGKVAGQTEWQLLAEVAGNHQRLRRHEFAAANIEKLKLEVTATNGDKLARVFEVRCYS</sequence>
<protein>
    <recommendedName>
        <fullName evidence="6">DUF7402 domain-containing protein</fullName>
    </recommendedName>
</protein>